<reference evidence="1" key="1">
    <citation type="submission" date="2017-02" db="EMBL/GenBank/DDBJ databases">
        <title>Draft Genome Sequence of the Salt Water Bacterium Oceanospirillum linum ATCC 11336.</title>
        <authorList>
            <person name="Trachtenberg A.M."/>
            <person name="Carney J.G."/>
            <person name="Linnane J.D."/>
            <person name="Rheaume B.A."/>
            <person name="Pitts N.L."/>
            <person name="Mykles D.L."/>
            <person name="Maclea K.S."/>
        </authorList>
    </citation>
    <scope>NUCLEOTIDE SEQUENCE [LARGE SCALE GENOMIC DNA]</scope>
    <source>
        <strain evidence="1">ATCC 11336</strain>
    </source>
</reference>
<comment type="caution">
    <text evidence="1">The sequence shown here is derived from an EMBL/GenBank/DDBJ whole genome shotgun (WGS) entry which is preliminary data.</text>
</comment>
<sequence>MSFANKNGIQGLIVNNRKLLKITALSLIMTGCASSKPVEDTTPLAETSILEAKYSIGGFILPDSKGSVTIYTQPERRAIKDTVKYDSWFARQMIGNADKTMIARVDKNLQWHLDHDEKAFYECPLSGCSDTSIWDQLEKQQDNEEENDYYDPSGGDSCKLTSSDFKFNITPKDKQRTVNGFKADQYVAQWTMTTQDEQGLEDKHVVKMDFWMTKPDETTKEVWDINGQYNRNYLSKVSDQTNPLSNFFNNQVFGAISMISGDIEKKEMDNDSEVVKKLKAIPGYPVSIKLEWFADSQACQQVTKKAEKKETAFSIKDPLGSLTKMAEDIAEKRVNKEVEKRTTRDTSKPMLSYIYDVTNVKVQQERGSRFDVPKGYKLTDRQ</sequence>
<evidence type="ECO:0000313" key="2">
    <source>
        <dbReference type="Proteomes" id="UP000190064"/>
    </source>
</evidence>
<dbReference type="RefSeq" id="WP_078319477.1">
    <property type="nucleotide sequence ID" value="NZ_FXTS01000003.1"/>
</dbReference>
<accession>A0A1T1HB91</accession>
<evidence type="ECO:0008006" key="3">
    <source>
        <dbReference type="Google" id="ProtNLM"/>
    </source>
</evidence>
<protein>
    <recommendedName>
        <fullName evidence="3">Lipoprotein</fullName>
    </recommendedName>
</protein>
<dbReference type="AlphaFoldDB" id="A0A1T1HB91"/>
<dbReference type="EMBL" id="MTSD02000003">
    <property type="protein sequence ID" value="OOV87124.1"/>
    <property type="molecule type" value="Genomic_DNA"/>
</dbReference>
<gene>
    <name evidence="1" type="ORF">BTA35_0208980</name>
</gene>
<proteinExistence type="predicted"/>
<dbReference type="PROSITE" id="PS51257">
    <property type="entry name" value="PROKAR_LIPOPROTEIN"/>
    <property type="match status" value="1"/>
</dbReference>
<evidence type="ECO:0000313" key="1">
    <source>
        <dbReference type="EMBL" id="OOV87124.1"/>
    </source>
</evidence>
<keyword evidence="2" id="KW-1185">Reference proteome</keyword>
<name>A0A1T1HB91_OCELI</name>
<dbReference type="Proteomes" id="UP000190064">
    <property type="component" value="Unassembled WGS sequence"/>
</dbReference>
<organism evidence="1 2">
    <name type="scientific">Oceanospirillum linum</name>
    <dbReference type="NCBI Taxonomy" id="966"/>
    <lineage>
        <taxon>Bacteria</taxon>
        <taxon>Pseudomonadati</taxon>
        <taxon>Pseudomonadota</taxon>
        <taxon>Gammaproteobacteria</taxon>
        <taxon>Oceanospirillales</taxon>
        <taxon>Oceanospirillaceae</taxon>
        <taxon>Oceanospirillum</taxon>
    </lineage>
</organism>